<accession>M2UUT5</accession>
<dbReference type="InterPro" id="IPR002938">
    <property type="entry name" value="FAD-bd"/>
</dbReference>
<dbReference type="HOGENOM" id="CLU_009665_1_1_1"/>
<gene>
    <name evidence="5" type="ORF">COCHEDRAFT_64525</name>
</gene>
<dbReference type="InterPro" id="IPR036188">
    <property type="entry name" value="FAD/NAD-bd_sf"/>
</dbReference>
<dbReference type="GO" id="GO:0071949">
    <property type="term" value="F:FAD binding"/>
    <property type="evidence" value="ECO:0007669"/>
    <property type="project" value="InterPro"/>
</dbReference>
<evidence type="ECO:0000313" key="6">
    <source>
        <dbReference type="Proteomes" id="UP000016936"/>
    </source>
</evidence>
<proteinExistence type="predicted"/>
<dbReference type="AlphaFoldDB" id="M2UUT5"/>
<dbReference type="eggNOG" id="ENOG502QTX9">
    <property type="taxonomic scope" value="Eukaryota"/>
</dbReference>
<keyword evidence="3" id="KW-0560">Oxidoreductase</keyword>
<dbReference type="PANTHER" id="PTHR46865">
    <property type="entry name" value="OXIDOREDUCTASE-RELATED"/>
    <property type="match status" value="1"/>
</dbReference>
<evidence type="ECO:0000256" key="2">
    <source>
        <dbReference type="ARBA" id="ARBA00022827"/>
    </source>
</evidence>
<sequence length="452" mass="49803">MANLPPSNSTKSLDILIVGAGVAGPVLALLLQRSNPNHNITIIERWPGLRTGGQQLDLSAQCIPIMRQLGLLEELRQYCVNETGMELIDLHGKSLMQFGVTKAGDKGGTFELTNEFEFMRGDFVKMMYTASLKDRETLNSQGHTRGSLTYLFNTTLTAISQDTTAPDLATATFSTGQTTPYNLIVAADGQNSRTRRLVFGEAANTAAYTSLNTHAAFYHIPRSPRETSLARMYFSPENRLTMTRSGDRPETQVYLIQLQNAQRTPVLKAAQKLPVREQKEVWADLYRDAGWECERFTRELDGVDDFYATEIVQVKMPGKQLYSGRVVLLGDAGYCPSPFTGMGTTLALIGAYVLVGELGRHGNDVGAALRAYEEEMKQPVEENQELGALVNGGKGIFPRSAWGIWTLNTVLWTMSVLRLDKLLGMVAGFVPEGKGSSGWKLPKYPGMNMEAL</sequence>
<dbReference type="OrthoDB" id="655030at2759"/>
<dbReference type="PRINTS" id="PR00420">
    <property type="entry name" value="RNGMNOXGNASE"/>
</dbReference>
<name>M2UUT5_COCH5</name>
<keyword evidence="2" id="KW-0274">FAD</keyword>
<feature type="domain" description="FAD-binding" evidence="4">
    <location>
        <begin position="13"/>
        <end position="379"/>
    </location>
</feature>
<dbReference type="Proteomes" id="UP000016936">
    <property type="component" value="Unassembled WGS sequence"/>
</dbReference>
<protein>
    <recommendedName>
        <fullName evidence="4">FAD-binding domain-containing protein</fullName>
    </recommendedName>
</protein>
<organism evidence="5 6">
    <name type="scientific">Cochliobolus heterostrophus (strain C5 / ATCC 48332 / race O)</name>
    <name type="common">Southern corn leaf blight fungus</name>
    <name type="synonym">Bipolaris maydis</name>
    <dbReference type="NCBI Taxonomy" id="701091"/>
    <lineage>
        <taxon>Eukaryota</taxon>
        <taxon>Fungi</taxon>
        <taxon>Dikarya</taxon>
        <taxon>Ascomycota</taxon>
        <taxon>Pezizomycotina</taxon>
        <taxon>Dothideomycetes</taxon>
        <taxon>Pleosporomycetidae</taxon>
        <taxon>Pleosporales</taxon>
        <taxon>Pleosporineae</taxon>
        <taxon>Pleosporaceae</taxon>
        <taxon>Bipolaris</taxon>
    </lineage>
</organism>
<dbReference type="Gene3D" id="3.50.50.60">
    <property type="entry name" value="FAD/NAD(P)-binding domain"/>
    <property type="match status" value="1"/>
</dbReference>
<keyword evidence="1" id="KW-0285">Flavoprotein</keyword>
<evidence type="ECO:0000256" key="3">
    <source>
        <dbReference type="ARBA" id="ARBA00023002"/>
    </source>
</evidence>
<keyword evidence="6" id="KW-1185">Reference proteome</keyword>
<dbReference type="SUPFAM" id="SSF51905">
    <property type="entry name" value="FAD/NAD(P)-binding domain"/>
    <property type="match status" value="1"/>
</dbReference>
<dbReference type="InterPro" id="IPR051704">
    <property type="entry name" value="FAD_aromatic-hydroxylase"/>
</dbReference>
<dbReference type="EMBL" id="KB445576">
    <property type="protein sequence ID" value="EMD91628.1"/>
    <property type="molecule type" value="Genomic_DNA"/>
</dbReference>
<evidence type="ECO:0000256" key="1">
    <source>
        <dbReference type="ARBA" id="ARBA00022630"/>
    </source>
</evidence>
<evidence type="ECO:0000259" key="4">
    <source>
        <dbReference type="Pfam" id="PF01494"/>
    </source>
</evidence>
<dbReference type="Pfam" id="PF01494">
    <property type="entry name" value="FAD_binding_3"/>
    <property type="match status" value="1"/>
</dbReference>
<dbReference type="GO" id="GO:0016491">
    <property type="term" value="F:oxidoreductase activity"/>
    <property type="evidence" value="ECO:0007669"/>
    <property type="project" value="UniProtKB-KW"/>
</dbReference>
<dbReference type="PANTHER" id="PTHR46865:SF7">
    <property type="entry name" value="MONOOXYGENASE, PUTATIVE (AFU_ORTHOLOGUE AFUA_8G07040)-RELATED"/>
    <property type="match status" value="1"/>
</dbReference>
<reference evidence="5 6" key="1">
    <citation type="journal article" date="2012" name="PLoS Pathog.">
        <title>Diverse lifestyles and strategies of plant pathogenesis encoded in the genomes of eighteen Dothideomycetes fungi.</title>
        <authorList>
            <person name="Ohm R.A."/>
            <person name="Feau N."/>
            <person name="Henrissat B."/>
            <person name="Schoch C.L."/>
            <person name="Horwitz B.A."/>
            <person name="Barry K.W."/>
            <person name="Condon B.J."/>
            <person name="Copeland A.C."/>
            <person name="Dhillon B."/>
            <person name="Glaser F."/>
            <person name="Hesse C.N."/>
            <person name="Kosti I."/>
            <person name="LaButti K."/>
            <person name="Lindquist E.A."/>
            <person name="Lucas S."/>
            <person name="Salamov A.A."/>
            <person name="Bradshaw R.E."/>
            <person name="Ciuffetti L."/>
            <person name="Hamelin R.C."/>
            <person name="Kema G.H.J."/>
            <person name="Lawrence C."/>
            <person name="Scott J.A."/>
            <person name="Spatafora J.W."/>
            <person name="Turgeon B.G."/>
            <person name="de Wit P.J.G.M."/>
            <person name="Zhong S."/>
            <person name="Goodwin S.B."/>
            <person name="Grigoriev I.V."/>
        </authorList>
    </citation>
    <scope>NUCLEOTIDE SEQUENCE [LARGE SCALE GENOMIC DNA]</scope>
    <source>
        <strain evidence="6">C5 / ATCC 48332 / race O</strain>
    </source>
</reference>
<reference evidence="6" key="2">
    <citation type="journal article" date="2013" name="PLoS Genet.">
        <title>Comparative genome structure, secondary metabolite, and effector coding capacity across Cochliobolus pathogens.</title>
        <authorList>
            <person name="Condon B.J."/>
            <person name="Leng Y."/>
            <person name="Wu D."/>
            <person name="Bushley K.E."/>
            <person name="Ohm R.A."/>
            <person name="Otillar R."/>
            <person name="Martin J."/>
            <person name="Schackwitz W."/>
            <person name="Grimwood J."/>
            <person name="MohdZainudin N."/>
            <person name="Xue C."/>
            <person name="Wang R."/>
            <person name="Manning V.A."/>
            <person name="Dhillon B."/>
            <person name="Tu Z.J."/>
            <person name="Steffenson B.J."/>
            <person name="Salamov A."/>
            <person name="Sun H."/>
            <person name="Lowry S."/>
            <person name="LaButti K."/>
            <person name="Han J."/>
            <person name="Copeland A."/>
            <person name="Lindquist E."/>
            <person name="Barry K."/>
            <person name="Schmutz J."/>
            <person name="Baker S.E."/>
            <person name="Ciuffetti L.M."/>
            <person name="Grigoriev I.V."/>
            <person name="Zhong S."/>
            <person name="Turgeon B.G."/>
        </authorList>
    </citation>
    <scope>NUCLEOTIDE SEQUENCE [LARGE SCALE GENOMIC DNA]</scope>
    <source>
        <strain evidence="6">C5 / ATCC 48332 / race O</strain>
    </source>
</reference>
<dbReference type="OMA" id="YCASPIA"/>
<evidence type="ECO:0000313" key="5">
    <source>
        <dbReference type="EMBL" id="EMD91628.1"/>
    </source>
</evidence>
<dbReference type="STRING" id="701091.M2UUT5"/>